<evidence type="ECO:0000259" key="12">
    <source>
        <dbReference type="PROSITE" id="PS50109"/>
    </source>
</evidence>
<dbReference type="PRINTS" id="PR00344">
    <property type="entry name" value="BCTRLSENSOR"/>
</dbReference>
<dbReference type="InterPro" id="IPR003594">
    <property type="entry name" value="HATPase_dom"/>
</dbReference>
<accession>A0A076PNW4</accession>
<keyword evidence="10 11" id="KW-0472">Membrane</keyword>
<feature type="transmembrane region" description="Helical" evidence="11">
    <location>
        <begin position="207"/>
        <end position="230"/>
    </location>
</feature>
<evidence type="ECO:0000256" key="5">
    <source>
        <dbReference type="ARBA" id="ARBA00022679"/>
    </source>
</evidence>
<dbReference type="SUPFAM" id="SSF55874">
    <property type="entry name" value="ATPase domain of HSP90 chaperone/DNA topoisomerase II/histidine kinase"/>
    <property type="match status" value="1"/>
</dbReference>
<keyword evidence="4" id="KW-0597">Phosphoprotein</keyword>
<evidence type="ECO:0000256" key="11">
    <source>
        <dbReference type="SAM" id="Phobius"/>
    </source>
</evidence>
<dbReference type="EC" id="2.7.13.3" evidence="3"/>
<dbReference type="InterPro" id="IPR005467">
    <property type="entry name" value="His_kinase_dom"/>
</dbReference>
<reference evidence="14 15" key="1">
    <citation type="journal article" date="2014" name="Genome Announc.">
        <title>Complete Genome Sequence of Polychlorinated Biphenyl Degrader Comamonas testosteroni TK102 (NBRC 109938).</title>
        <authorList>
            <person name="Fukuda K."/>
            <person name="Hosoyama A."/>
            <person name="Tsuchikane K."/>
            <person name="Ohji S."/>
            <person name="Yamazoe A."/>
            <person name="Fujita N."/>
            <person name="Shintani M."/>
            <person name="Kimbara K."/>
        </authorList>
    </citation>
    <scope>NUCLEOTIDE SEQUENCE [LARGE SCALE GENOMIC DNA]</scope>
    <source>
        <strain evidence="14">TK102</strain>
    </source>
</reference>
<evidence type="ECO:0000256" key="10">
    <source>
        <dbReference type="ARBA" id="ARBA00023136"/>
    </source>
</evidence>
<dbReference type="PANTHER" id="PTHR45436">
    <property type="entry name" value="SENSOR HISTIDINE KINASE YKOH"/>
    <property type="match status" value="1"/>
</dbReference>
<evidence type="ECO:0000256" key="4">
    <source>
        <dbReference type="ARBA" id="ARBA00022553"/>
    </source>
</evidence>
<dbReference type="InterPro" id="IPR050428">
    <property type="entry name" value="TCS_sensor_his_kinase"/>
</dbReference>
<comment type="catalytic activity">
    <reaction evidence="1">
        <text>ATP + protein L-histidine = ADP + protein N-phospho-L-histidine.</text>
        <dbReference type="EC" id="2.7.13.3"/>
    </reaction>
</comment>
<dbReference type="RefSeq" id="WP_043371141.1">
    <property type="nucleotide sequence ID" value="NZ_CP006704.1"/>
</dbReference>
<feature type="domain" description="Histidine kinase" evidence="12">
    <location>
        <begin position="286"/>
        <end position="492"/>
    </location>
</feature>
<evidence type="ECO:0000256" key="8">
    <source>
        <dbReference type="ARBA" id="ARBA00022989"/>
    </source>
</evidence>
<proteinExistence type="predicted"/>
<dbReference type="EMBL" id="CP006704">
    <property type="protein sequence ID" value="AIJ45400.1"/>
    <property type="molecule type" value="Genomic_DNA"/>
</dbReference>
<evidence type="ECO:0000259" key="13">
    <source>
        <dbReference type="PROSITE" id="PS50885"/>
    </source>
</evidence>
<dbReference type="HOGENOM" id="CLU_000445_42_3_4"/>
<dbReference type="GO" id="GO:0004673">
    <property type="term" value="F:protein histidine kinase activity"/>
    <property type="evidence" value="ECO:0007669"/>
    <property type="project" value="UniProtKB-EC"/>
</dbReference>
<keyword evidence="7 14" id="KW-0418">Kinase</keyword>
<evidence type="ECO:0000313" key="14">
    <source>
        <dbReference type="EMBL" id="AIJ45400.1"/>
    </source>
</evidence>
<keyword evidence="5" id="KW-0808">Transferase</keyword>
<gene>
    <name evidence="14" type="ORF">O987_06210</name>
</gene>
<dbReference type="GO" id="GO:0005886">
    <property type="term" value="C:plasma membrane"/>
    <property type="evidence" value="ECO:0007669"/>
    <property type="project" value="TreeGrafter"/>
</dbReference>
<keyword evidence="6 11" id="KW-0812">Transmembrane</keyword>
<dbReference type="SMART" id="SM00387">
    <property type="entry name" value="HATPase_c"/>
    <property type="match status" value="1"/>
</dbReference>
<keyword evidence="8 11" id="KW-1133">Transmembrane helix</keyword>
<dbReference type="AlphaFoldDB" id="A0A076PNW4"/>
<name>A0A076PNW4_COMTE</name>
<comment type="subcellular location">
    <subcellularLocation>
        <location evidence="2">Membrane</location>
    </subcellularLocation>
</comment>
<dbReference type="PROSITE" id="PS50885">
    <property type="entry name" value="HAMP"/>
    <property type="match status" value="1"/>
</dbReference>
<dbReference type="PROSITE" id="PS50109">
    <property type="entry name" value="HIS_KIN"/>
    <property type="match status" value="1"/>
</dbReference>
<evidence type="ECO:0000256" key="9">
    <source>
        <dbReference type="ARBA" id="ARBA00023012"/>
    </source>
</evidence>
<dbReference type="PANTHER" id="PTHR45436:SF5">
    <property type="entry name" value="SENSOR HISTIDINE KINASE TRCS"/>
    <property type="match status" value="1"/>
</dbReference>
<evidence type="ECO:0000256" key="3">
    <source>
        <dbReference type="ARBA" id="ARBA00012438"/>
    </source>
</evidence>
<evidence type="ECO:0000256" key="2">
    <source>
        <dbReference type="ARBA" id="ARBA00004370"/>
    </source>
</evidence>
<evidence type="ECO:0000256" key="7">
    <source>
        <dbReference type="ARBA" id="ARBA00022777"/>
    </source>
</evidence>
<dbReference type="KEGG" id="ctes:O987_06210"/>
<dbReference type="InterPro" id="IPR004358">
    <property type="entry name" value="Sig_transdc_His_kin-like_C"/>
</dbReference>
<feature type="transmembrane region" description="Helical" evidence="11">
    <location>
        <begin position="30"/>
        <end position="53"/>
    </location>
</feature>
<organism evidence="14 15">
    <name type="scientific">Comamonas testosteroni TK102</name>
    <dbReference type="NCBI Taxonomy" id="1392005"/>
    <lineage>
        <taxon>Bacteria</taxon>
        <taxon>Pseudomonadati</taxon>
        <taxon>Pseudomonadota</taxon>
        <taxon>Betaproteobacteria</taxon>
        <taxon>Burkholderiales</taxon>
        <taxon>Comamonadaceae</taxon>
        <taxon>Comamonas</taxon>
    </lineage>
</organism>
<keyword evidence="9" id="KW-0902">Two-component regulatory system</keyword>
<dbReference type="InterPro" id="IPR003660">
    <property type="entry name" value="HAMP_dom"/>
</dbReference>
<protein>
    <recommendedName>
        <fullName evidence="3">histidine kinase</fullName>
        <ecNumber evidence="3">2.7.13.3</ecNumber>
    </recommendedName>
</protein>
<dbReference type="Pfam" id="PF02518">
    <property type="entry name" value="HATPase_c"/>
    <property type="match status" value="1"/>
</dbReference>
<evidence type="ECO:0000256" key="1">
    <source>
        <dbReference type="ARBA" id="ARBA00000085"/>
    </source>
</evidence>
<dbReference type="InterPro" id="IPR036890">
    <property type="entry name" value="HATPase_C_sf"/>
</dbReference>
<sequence length="495" mass="53740">MSEHTLNSPMTQQPPPLSAGSWKNSLRLRLLAGALIWMLAALLLTGWGLRTLFAEHLTQQLRSQLVAKLDRLSGAVNYQPDQAVPVTVSPFSGDPLLQQPLSGMYWQVDQLDAAGKQTVQAGIQRSRSLWDQTLDWPFFQADKVWEPTLPLHAPASYGHMSDGNGNTLVIVTRTVQLPEADAPPLRLMIAADAAMLATPLQRFTKMLVAALCMLAAGLIAAVVVQLQLALAPLAALRRQLAAVSQGEAPEIRGEHPAEIMPLVQEFNHVLRMNAEMVERARTQAGNLAHAVNTPLSIMGNAAAQQDSPLATLVREQVASASRQVEYHLARARAAAAAAQQGHGLRTALAGPLHSLVHTMDKLHAARGIRFELQGDATQWDFKGDSQDLMEMLGNLLDNAGKWARWQVVLKIEAASEDSQQLTLCIDDDGPGIAPELRERIFARGERLDEQRPGAGLGLDIVRDLVQTYGGSIQALPSPLGGLRMKLQLPGARHQD</sequence>
<evidence type="ECO:0000313" key="15">
    <source>
        <dbReference type="Proteomes" id="UP000028782"/>
    </source>
</evidence>
<evidence type="ECO:0000256" key="6">
    <source>
        <dbReference type="ARBA" id="ARBA00022692"/>
    </source>
</evidence>
<dbReference type="Gene3D" id="3.30.565.10">
    <property type="entry name" value="Histidine kinase-like ATPase, C-terminal domain"/>
    <property type="match status" value="1"/>
</dbReference>
<feature type="domain" description="HAMP" evidence="13">
    <location>
        <begin position="227"/>
        <end position="278"/>
    </location>
</feature>
<dbReference type="GO" id="GO:0000160">
    <property type="term" value="P:phosphorelay signal transduction system"/>
    <property type="evidence" value="ECO:0007669"/>
    <property type="project" value="UniProtKB-KW"/>
</dbReference>
<dbReference type="Proteomes" id="UP000028782">
    <property type="component" value="Chromosome"/>
</dbReference>